<gene>
    <name evidence="2" type="ORF">C6P99_32370</name>
</gene>
<dbReference type="EMBL" id="PVFR01000095">
    <property type="protein sequence ID" value="PRE39264.1"/>
    <property type="molecule type" value="Genomic_DNA"/>
</dbReference>
<accession>A0AB37AIB0</accession>
<dbReference type="Proteomes" id="UP000237811">
    <property type="component" value="Unassembled WGS sequence"/>
</dbReference>
<evidence type="ECO:0000256" key="1">
    <source>
        <dbReference type="SAM" id="MobiDB-lite"/>
    </source>
</evidence>
<evidence type="ECO:0000313" key="3">
    <source>
        <dbReference type="Proteomes" id="UP000237811"/>
    </source>
</evidence>
<comment type="caution">
    <text evidence="2">The sequence shown here is derived from an EMBL/GenBank/DDBJ whole genome shotgun (WGS) entry which is preliminary data.</text>
</comment>
<name>A0AB37AIB0_9BURK</name>
<sequence>MSGSRRTCIGRERAREGRAARCRASAAASRRVAAARLPLAPDRDACPSIRLSIENDRESRQPIDTSDAKSVGGRADSGRVEPAC</sequence>
<reference evidence="2 3" key="1">
    <citation type="submission" date="2018-03" db="EMBL/GenBank/DDBJ databases">
        <authorList>
            <person name="Nguyen K."/>
            <person name="Fouts D."/>
            <person name="Sutton G."/>
        </authorList>
    </citation>
    <scope>NUCLEOTIDE SEQUENCE [LARGE SCALE GENOMIC DNA]</scope>
    <source>
        <strain evidence="2 3">AU14328</strain>
    </source>
</reference>
<dbReference type="AlphaFoldDB" id="A0AB37AIB0"/>
<protein>
    <submittedName>
        <fullName evidence="2">Uncharacterized protein</fullName>
    </submittedName>
</protein>
<evidence type="ECO:0000313" key="2">
    <source>
        <dbReference type="EMBL" id="PRE39264.1"/>
    </source>
</evidence>
<feature type="region of interest" description="Disordered" evidence="1">
    <location>
        <begin position="50"/>
        <end position="84"/>
    </location>
</feature>
<organism evidence="2 3">
    <name type="scientific">Burkholderia multivorans</name>
    <dbReference type="NCBI Taxonomy" id="87883"/>
    <lineage>
        <taxon>Bacteria</taxon>
        <taxon>Pseudomonadati</taxon>
        <taxon>Pseudomonadota</taxon>
        <taxon>Betaproteobacteria</taxon>
        <taxon>Burkholderiales</taxon>
        <taxon>Burkholderiaceae</taxon>
        <taxon>Burkholderia</taxon>
        <taxon>Burkholderia cepacia complex</taxon>
    </lineage>
</organism>
<proteinExistence type="predicted"/>